<dbReference type="EMBL" id="VDUZ01000004">
    <property type="protein sequence ID" value="TXL80312.1"/>
    <property type="molecule type" value="Genomic_DNA"/>
</dbReference>
<sequence length="873" mass="95271">MPDLSLWTAGSTAVWREQLGNETIALRHATYPGEADWTDGDPDTLKGIMAQYLGKVAPILGLPNLLTGVDFTAGLTWLPFDLGASDGADPRASFALSRDTDRTVVFLAVEASGEKEPRMVLGSRLGIRIVAHLTSLQPAPSFHVRITSAARSIELRPPAGLHDLTARSFFDFVFAPGTFNTFRTLIRDAVRIAATAPVGIDGVRLLEASDKAALAELYGTLPRPDNDPNGLAYAVTATLIYDPKSKSLQATVETCPLVAHALPVRTRLLTRDPASKAGIGGLVSARPNRSPDRLDDFRDEVTLEGLTPGYGGNTELHDNLDLVKVTKSRLVQRGSDETQTEIVQPAGVRHARTNAFSALSGYERARARFDEHDARPLFETLIAFGLPLYHYRVFTVPPLLIRYRAPIRPGPGKDGKTVNAQVDFYPPDCDLVGRDAWSPAARKPLQVRFALADLKRSTSDREPGGEPLGLAADPRWSWHEYCHVLLAGRTGALELRFAHSMGDALAAITGDPWSKLVDPCQPWLRGCTFPWVYLHRRHDRSVHDGWSWCGRYHRPAQFPPRRSNCLRKGYQSEQILSTSLFRLYQALGGDTVDDGGAPNRPARQYAADYTVYLILRAIGLLSPAFLHQCETADQLVTTLIDADIGTLPSGPGPLHDRVGGWAHKVVRWAFEAQGLYATADPLDIIDAPGRPPLVDIFIDDRRPDSAGDYPRGGYMPVSLDWHAVPGPPRWHASRDAIQVSGDEVRVQVCNRGSLPATYVTVAVWCADWTPSAPPKWNEAGRWTRLSPAGENPPRTVPAWPTTPPVTFGPFTLPPPSGSAQRLILAMASCEADPANIDRSTGLPCATLETPIIDLVAGDNNLGLCLHPVTITTR</sequence>
<name>A0A5C8PTB4_9HYPH</name>
<dbReference type="RefSeq" id="WP_147845727.1">
    <property type="nucleotide sequence ID" value="NZ_VDUZ01000004.1"/>
</dbReference>
<keyword evidence="2" id="KW-1185">Reference proteome</keyword>
<dbReference type="Proteomes" id="UP000321638">
    <property type="component" value="Unassembled WGS sequence"/>
</dbReference>
<reference evidence="1 2" key="1">
    <citation type="submission" date="2019-06" db="EMBL/GenBank/DDBJ databases">
        <title>New taxonomy in bacterial strain CC-CFT640, isolated from vineyard.</title>
        <authorList>
            <person name="Lin S.-Y."/>
            <person name="Tsai C.-F."/>
            <person name="Young C.-C."/>
        </authorList>
    </citation>
    <scope>NUCLEOTIDE SEQUENCE [LARGE SCALE GENOMIC DNA]</scope>
    <source>
        <strain evidence="1 2">CC-CFT640</strain>
    </source>
</reference>
<accession>A0A5C8PTB4</accession>
<gene>
    <name evidence="1" type="ORF">FHP25_04575</name>
</gene>
<comment type="caution">
    <text evidence="1">The sequence shown here is derived from an EMBL/GenBank/DDBJ whole genome shotgun (WGS) entry which is preliminary data.</text>
</comment>
<evidence type="ECO:0000313" key="1">
    <source>
        <dbReference type="EMBL" id="TXL80312.1"/>
    </source>
</evidence>
<protein>
    <submittedName>
        <fullName evidence="1">Uncharacterized protein</fullName>
    </submittedName>
</protein>
<dbReference type="AlphaFoldDB" id="A0A5C8PTB4"/>
<organism evidence="1 2">
    <name type="scientific">Vineibacter terrae</name>
    <dbReference type="NCBI Taxonomy" id="2586908"/>
    <lineage>
        <taxon>Bacteria</taxon>
        <taxon>Pseudomonadati</taxon>
        <taxon>Pseudomonadota</taxon>
        <taxon>Alphaproteobacteria</taxon>
        <taxon>Hyphomicrobiales</taxon>
        <taxon>Vineibacter</taxon>
    </lineage>
</organism>
<evidence type="ECO:0000313" key="2">
    <source>
        <dbReference type="Proteomes" id="UP000321638"/>
    </source>
</evidence>
<proteinExistence type="predicted"/>
<dbReference type="OrthoDB" id="7667294at2"/>